<evidence type="ECO:0000259" key="2">
    <source>
        <dbReference type="Pfam" id="PF00535"/>
    </source>
</evidence>
<dbReference type="CDD" id="cd02511">
    <property type="entry name" value="Beta4Glucosyltransferase"/>
    <property type="match status" value="1"/>
</dbReference>
<keyword evidence="3" id="KW-0808">Transferase</keyword>
<dbReference type="SUPFAM" id="SSF53448">
    <property type="entry name" value="Nucleotide-diphospho-sugar transferases"/>
    <property type="match status" value="1"/>
</dbReference>
<feature type="domain" description="Glycosyltransferase 2-like" evidence="2">
    <location>
        <begin position="8"/>
        <end position="130"/>
    </location>
</feature>
<gene>
    <name evidence="3" type="ORF">MNBD_IGNAVI01-461</name>
</gene>
<keyword evidence="1" id="KW-0472">Membrane</keyword>
<evidence type="ECO:0000313" key="3">
    <source>
        <dbReference type="EMBL" id="VAX25484.1"/>
    </source>
</evidence>
<organism evidence="3">
    <name type="scientific">hydrothermal vent metagenome</name>
    <dbReference type="NCBI Taxonomy" id="652676"/>
    <lineage>
        <taxon>unclassified sequences</taxon>
        <taxon>metagenomes</taxon>
        <taxon>ecological metagenomes</taxon>
    </lineage>
</organism>
<dbReference type="PANTHER" id="PTHR43630">
    <property type="entry name" value="POLY-BETA-1,6-N-ACETYL-D-GLUCOSAMINE SYNTHASE"/>
    <property type="match status" value="1"/>
</dbReference>
<dbReference type="InterPro" id="IPR029044">
    <property type="entry name" value="Nucleotide-diphossugar_trans"/>
</dbReference>
<keyword evidence="1" id="KW-1133">Transmembrane helix</keyword>
<reference evidence="3" key="1">
    <citation type="submission" date="2018-06" db="EMBL/GenBank/DDBJ databases">
        <authorList>
            <person name="Zhirakovskaya E."/>
        </authorList>
    </citation>
    <scope>NUCLEOTIDE SEQUENCE</scope>
</reference>
<dbReference type="Gene3D" id="3.90.550.10">
    <property type="entry name" value="Spore Coat Polysaccharide Biosynthesis Protein SpsA, Chain A"/>
    <property type="match status" value="1"/>
</dbReference>
<dbReference type="Pfam" id="PF00535">
    <property type="entry name" value="Glycos_transf_2"/>
    <property type="match status" value="1"/>
</dbReference>
<keyword evidence="1" id="KW-0812">Transmembrane</keyword>
<accession>A0A3B1CNA6</accession>
<dbReference type="InterPro" id="IPR001173">
    <property type="entry name" value="Glyco_trans_2-like"/>
</dbReference>
<name>A0A3B1CNA6_9ZZZZ</name>
<dbReference type="PANTHER" id="PTHR43630:SF2">
    <property type="entry name" value="GLYCOSYLTRANSFERASE"/>
    <property type="match status" value="1"/>
</dbReference>
<dbReference type="AlphaFoldDB" id="A0A3B1CNA6"/>
<feature type="transmembrane region" description="Helical" evidence="1">
    <location>
        <begin position="197"/>
        <end position="216"/>
    </location>
</feature>
<sequence>MNSKNKISAVIITKNEELNIERCLKSIQWVDEIVVVDSNSTDKTIEICNRYNCKVINSEWFGFGRTKKLAVDSASNNWILSIDSDEEVTQELESTIKEILKDPKFNGYKIKRKSYYLGKMINHCGWNSDYPLRLFNREFGNFNEKNIHESINVKGKVGQIETILLHYTYPTISSHIIKLDKYTELQARELKKKGRHYSLFAVALFSIYKFINMYFLHLGFLDGKEGFVLCSNSAYGVYLKYLKLWELNLNNGK</sequence>
<dbReference type="EMBL" id="UOGD01000299">
    <property type="protein sequence ID" value="VAX25484.1"/>
    <property type="molecule type" value="Genomic_DNA"/>
</dbReference>
<evidence type="ECO:0000256" key="1">
    <source>
        <dbReference type="SAM" id="Phobius"/>
    </source>
</evidence>
<dbReference type="GO" id="GO:0016740">
    <property type="term" value="F:transferase activity"/>
    <property type="evidence" value="ECO:0007669"/>
    <property type="project" value="UniProtKB-KW"/>
</dbReference>
<proteinExistence type="predicted"/>
<protein>
    <submittedName>
        <fullName evidence="3">Two-domain glycosyltransferase</fullName>
    </submittedName>
</protein>